<dbReference type="GO" id="GO:0005829">
    <property type="term" value="C:cytosol"/>
    <property type="evidence" value="ECO:0007669"/>
    <property type="project" value="TreeGrafter"/>
</dbReference>
<dbReference type="SMART" id="SM00479">
    <property type="entry name" value="EXOIII"/>
    <property type="match status" value="1"/>
</dbReference>
<evidence type="ECO:0000259" key="6">
    <source>
        <dbReference type="SMART" id="SM00479"/>
    </source>
</evidence>
<evidence type="ECO:0000256" key="3">
    <source>
        <dbReference type="ARBA" id="ARBA00022839"/>
    </source>
</evidence>
<keyword evidence="7" id="KW-0548">Nucleotidyltransferase</keyword>
<feature type="domain" description="Exonuclease" evidence="6">
    <location>
        <begin position="43"/>
        <end position="217"/>
    </location>
</feature>
<name>A0A7W6RZI4_9PROT</name>
<evidence type="ECO:0000313" key="7">
    <source>
        <dbReference type="EMBL" id="MBB4286103.1"/>
    </source>
</evidence>
<evidence type="ECO:0000256" key="5">
    <source>
        <dbReference type="ARBA" id="ARBA00026073"/>
    </source>
</evidence>
<keyword evidence="1" id="KW-0540">Nuclease</keyword>
<organism evidence="7 8">
    <name type="scientific">Roseospira goensis</name>
    <dbReference type="NCBI Taxonomy" id="391922"/>
    <lineage>
        <taxon>Bacteria</taxon>
        <taxon>Pseudomonadati</taxon>
        <taxon>Pseudomonadota</taxon>
        <taxon>Alphaproteobacteria</taxon>
        <taxon>Rhodospirillales</taxon>
        <taxon>Rhodospirillaceae</taxon>
        <taxon>Roseospira</taxon>
    </lineage>
</organism>
<protein>
    <submittedName>
        <fullName evidence="7">DNA polymerase-3 subunit epsilon</fullName>
        <ecNumber evidence="7">2.7.7.7</ecNumber>
    </submittedName>
</protein>
<proteinExistence type="predicted"/>
<dbReference type="AlphaFoldDB" id="A0A7W6RZI4"/>
<dbReference type="EC" id="2.7.7.7" evidence="7"/>
<dbReference type="FunFam" id="3.30.420.10:FF:000045">
    <property type="entry name" value="3'-5' exonuclease DinG"/>
    <property type="match status" value="1"/>
</dbReference>
<keyword evidence="3" id="KW-0269">Exonuclease</keyword>
<sequence>MLRHLLGFDMTRRMFWLMAKPGPLRDYYRMDYATLDTAWCEVDYLAIDLETTGLDPTKHEILSFGFVPIRDGAVRLGEARHLLVRPTRPIPEETAVIHGLLDGHLESAPPLDAVLPEVLEALSGRVPVAHYAPVERRFLTAACQSLYGLPLTVPYVDTLRLESRMMERAQRSVVPGTLRLNAARERYGLPRYKAHNAMMDAIAAAELFLAQVDHMGTKKPPRLDELATG</sequence>
<dbReference type="Pfam" id="PF00929">
    <property type="entry name" value="RNase_T"/>
    <property type="match status" value="1"/>
</dbReference>
<dbReference type="GO" id="GO:0008408">
    <property type="term" value="F:3'-5' exonuclease activity"/>
    <property type="evidence" value="ECO:0007669"/>
    <property type="project" value="TreeGrafter"/>
</dbReference>
<comment type="function">
    <text evidence="4">DNA polymerase III is a complex, multichain enzyme responsible for most of the replicative synthesis in bacteria. The epsilon subunit contain the editing function and is a proofreading 3'-5' exonuclease.</text>
</comment>
<keyword evidence="8" id="KW-1185">Reference proteome</keyword>
<gene>
    <name evidence="7" type="ORF">GGD88_001828</name>
</gene>
<accession>A0A7W6RZI4</accession>
<dbReference type="PANTHER" id="PTHR30231:SF4">
    <property type="entry name" value="PROTEIN NEN2"/>
    <property type="match status" value="1"/>
</dbReference>
<evidence type="ECO:0000256" key="1">
    <source>
        <dbReference type="ARBA" id="ARBA00022722"/>
    </source>
</evidence>
<dbReference type="PANTHER" id="PTHR30231">
    <property type="entry name" value="DNA POLYMERASE III SUBUNIT EPSILON"/>
    <property type="match status" value="1"/>
</dbReference>
<reference evidence="7 8" key="1">
    <citation type="submission" date="2020-08" db="EMBL/GenBank/DDBJ databases">
        <title>Genome sequencing of Purple Non-Sulfur Bacteria from various extreme environments.</title>
        <authorList>
            <person name="Mayer M."/>
        </authorList>
    </citation>
    <scope>NUCLEOTIDE SEQUENCE [LARGE SCALE GENOMIC DNA]</scope>
    <source>
        <strain evidence="7 8">JA135</strain>
    </source>
</reference>
<dbReference type="InterPro" id="IPR013520">
    <property type="entry name" value="Ribonucl_H"/>
</dbReference>
<keyword evidence="7" id="KW-0808">Transferase</keyword>
<evidence type="ECO:0000256" key="4">
    <source>
        <dbReference type="ARBA" id="ARBA00025483"/>
    </source>
</evidence>
<dbReference type="InterPro" id="IPR012337">
    <property type="entry name" value="RNaseH-like_sf"/>
</dbReference>
<comment type="caution">
    <text evidence="7">The sequence shown here is derived from an EMBL/GenBank/DDBJ whole genome shotgun (WGS) entry which is preliminary data.</text>
</comment>
<dbReference type="RefSeq" id="WP_221237072.1">
    <property type="nucleotide sequence ID" value="NZ_JACIGI010000012.1"/>
</dbReference>
<evidence type="ECO:0000256" key="2">
    <source>
        <dbReference type="ARBA" id="ARBA00022801"/>
    </source>
</evidence>
<keyword evidence="2" id="KW-0378">Hydrolase</keyword>
<dbReference type="SUPFAM" id="SSF53098">
    <property type="entry name" value="Ribonuclease H-like"/>
    <property type="match status" value="1"/>
</dbReference>
<dbReference type="GO" id="GO:0003676">
    <property type="term" value="F:nucleic acid binding"/>
    <property type="evidence" value="ECO:0007669"/>
    <property type="project" value="InterPro"/>
</dbReference>
<dbReference type="Proteomes" id="UP000555728">
    <property type="component" value="Unassembled WGS sequence"/>
</dbReference>
<dbReference type="Gene3D" id="3.30.420.10">
    <property type="entry name" value="Ribonuclease H-like superfamily/Ribonuclease H"/>
    <property type="match status" value="1"/>
</dbReference>
<evidence type="ECO:0000313" key="8">
    <source>
        <dbReference type="Proteomes" id="UP000555728"/>
    </source>
</evidence>
<dbReference type="EMBL" id="JACIGI010000012">
    <property type="protein sequence ID" value="MBB4286103.1"/>
    <property type="molecule type" value="Genomic_DNA"/>
</dbReference>
<comment type="subunit">
    <text evidence="5">DNA polymerase III contains a core (composed of alpha, epsilon and theta chains) that associates with a tau subunit. This core dimerizes to form the POLIII' complex. PolIII' associates with the gamma complex (composed of gamma, delta, delta', psi and chi chains) and with the beta chain to form the complete DNA polymerase III complex.</text>
</comment>
<dbReference type="CDD" id="cd06127">
    <property type="entry name" value="DEDDh"/>
    <property type="match status" value="1"/>
</dbReference>
<dbReference type="InterPro" id="IPR036397">
    <property type="entry name" value="RNaseH_sf"/>
</dbReference>
<dbReference type="GO" id="GO:0003887">
    <property type="term" value="F:DNA-directed DNA polymerase activity"/>
    <property type="evidence" value="ECO:0007669"/>
    <property type="project" value="UniProtKB-EC"/>
</dbReference>